<feature type="signal peptide" evidence="1">
    <location>
        <begin position="1"/>
        <end position="26"/>
    </location>
</feature>
<feature type="chain" id="PRO_5024378501" evidence="1">
    <location>
        <begin position="27"/>
        <end position="515"/>
    </location>
</feature>
<dbReference type="InterPro" id="IPR039424">
    <property type="entry name" value="SBP_5"/>
</dbReference>
<evidence type="ECO:0000313" key="3">
    <source>
        <dbReference type="EMBL" id="TLV23472.1"/>
    </source>
</evidence>
<dbReference type="PIRSF" id="PIRSF002741">
    <property type="entry name" value="MppA"/>
    <property type="match status" value="1"/>
</dbReference>
<dbReference type="GO" id="GO:1904680">
    <property type="term" value="F:peptide transmembrane transporter activity"/>
    <property type="evidence" value="ECO:0007669"/>
    <property type="project" value="TreeGrafter"/>
</dbReference>
<comment type="caution">
    <text evidence="3">The sequence shown here is derived from an EMBL/GenBank/DDBJ whole genome shotgun (WGS) entry which is preliminary data.</text>
</comment>
<dbReference type="Gene3D" id="3.90.76.10">
    <property type="entry name" value="Dipeptide-binding Protein, Domain 1"/>
    <property type="match status" value="1"/>
</dbReference>
<dbReference type="GO" id="GO:0015833">
    <property type="term" value="P:peptide transport"/>
    <property type="evidence" value="ECO:0007669"/>
    <property type="project" value="TreeGrafter"/>
</dbReference>
<dbReference type="AlphaFoldDB" id="A0A5R9LPB3"/>
<evidence type="ECO:0000259" key="2">
    <source>
        <dbReference type="Pfam" id="PF00496"/>
    </source>
</evidence>
<dbReference type="GO" id="GO:0043190">
    <property type="term" value="C:ATP-binding cassette (ABC) transporter complex"/>
    <property type="evidence" value="ECO:0007669"/>
    <property type="project" value="InterPro"/>
</dbReference>
<dbReference type="RefSeq" id="WP_138358520.1">
    <property type="nucleotide sequence ID" value="NZ_JBCIVH010000006.1"/>
</dbReference>
<proteinExistence type="predicted"/>
<gene>
    <name evidence="3" type="ORF">FE839_01755</name>
</gene>
<sequence length="515" mass="57196">MNKRLLMVIAGAFSVTSLGFSAAGYAAENLNIGLEAVPGTLDPVKYTGTYESDVMMNIFNTLVYYDKNLKSIIPGLATQWQVSPDMKTYTFTLRDDVYFQPGKFQQGRKMTAEDVRYSLLRSAKESVMKRARMIQDVQVIPPNQVKVTLNQPNAAFLAVLTDVGNAIVPKEEVEGQGNNFGLHPVGTGPFMLKKWNKDEKISLVRFDKYYAHNVNLEHVVWKFIPDLNMMTNALLTGEIDIATNIDGPNRKAVQDSRNARLMSTPGLNVTFSAMNMQNGPTKDIRVRQAIEKVVNVDDIVKGIFQWGGGSRSYSPLPQGSWGYWTGASEQAVKPDLAGAKKLMAQAGYPQGFKATLVTPQDPDRIKAATIMQQQLQQIGIDLSIKSMEWGSFSESVSKGLPTFYNLSWSWYPDPDFFLYQMFSSKQIGSLGNGQGYSNPDVDKLLTDAVGKTGDQQARSALYQQAQQKILADSPRIELWTKDFVNGVNRKVEGYQVSPDGLIRIVTPDTNVTMSK</sequence>
<name>A0A5R9LPB3_9ENTR</name>
<protein>
    <submittedName>
        <fullName evidence="3">ABC transporter substrate-binding protein</fullName>
    </submittedName>
</protein>
<dbReference type="InterPro" id="IPR030678">
    <property type="entry name" value="Peptide/Ni-bd"/>
</dbReference>
<feature type="domain" description="Solute-binding protein family 5" evidence="2">
    <location>
        <begin position="72"/>
        <end position="428"/>
    </location>
</feature>
<dbReference type="PANTHER" id="PTHR30290">
    <property type="entry name" value="PERIPLASMIC BINDING COMPONENT OF ABC TRANSPORTER"/>
    <property type="match status" value="1"/>
</dbReference>
<dbReference type="GO" id="GO:0030288">
    <property type="term" value="C:outer membrane-bounded periplasmic space"/>
    <property type="evidence" value="ECO:0007669"/>
    <property type="project" value="UniProtKB-ARBA"/>
</dbReference>
<dbReference type="Proteomes" id="UP000307430">
    <property type="component" value="Unassembled WGS sequence"/>
</dbReference>
<dbReference type="CDD" id="cd00995">
    <property type="entry name" value="PBP2_NikA_DppA_OppA_like"/>
    <property type="match status" value="1"/>
</dbReference>
<evidence type="ECO:0000256" key="1">
    <source>
        <dbReference type="SAM" id="SignalP"/>
    </source>
</evidence>
<dbReference type="EMBL" id="VCHQ01000002">
    <property type="protein sequence ID" value="TLV23472.1"/>
    <property type="molecule type" value="Genomic_DNA"/>
</dbReference>
<dbReference type="Gene3D" id="3.10.105.10">
    <property type="entry name" value="Dipeptide-binding Protein, Domain 3"/>
    <property type="match status" value="1"/>
</dbReference>
<dbReference type="Pfam" id="PF00496">
    <property type="entry name" value="SBP_bac_5"/>
    <property type="match status" value="1"/>
</dbReference>
<keyword evidence="4" id="KW-1185">Reference proteome</keyword>
<accession>A0A5R9LPB3</accession>
<evidence type="ECO:0000313" key="4">
    <source>
        <dbReference type="Proteomes" id="UP000307430"/>
    </source>
</evidence>
<dbReference type="Gene3D" id="3.40.190.10">
    <property type="entry name" value="Periplasmic binding protein-like II"/>
    <property type="match status" value="1"/>
</dbReference>
<reference evidence="3 4" key="1">
    <citation type="submission" date="2019-05" db="EMBL/GenBank/DDBJ databases">
        <title>Genome sequence of Klebsiella sp strain TOUT106.</title>
        <authorList>
            <person name="Rahi P."/>
            <person name="Chaudhari D."/>
        </authorList>
    </citation>
    <scope>NUCLEOTIDE SEQUENCE [LARGE SCALE GENOMIC DNA]</scope>
    <source>
        <strain evidence="3 4">TOUT106</strain>
    </source>
</reference>
<dbReference type="InterPro" id="IPR000914">
    <property type="entry name" value="SBP_5_dom"/>
</dbReference>
<keyword evidence="1" id="KW-0732">Signal</keyword>
<organism evidence="3 4">
    <name type="scientific">Klebsiella indica</name>
    <dbReference type="NCBI Taxonomy" id="2582917"/>
    <lineage>
        <taxon>Bacteria</taxon>
        <taxon>Pseudomonadati</taxon>
        <taxon>Pseudomonadota</taxon>
        <taxon>Gammaproteobacteria</taxon>
        <taxon>Enterobacterales</taxon>
        <taxon>Enterobacteriaceae</taxon>
        <taxon>Klebsiella/Raoultella group</taxon>
        <taxon>Klebsiella</taxon>
    </lineage>
</organism>
<dbReference type="SUPFAM" id="SSF53850">
    <property type="entry name" value="Periplasmic binding protein-like II"/>
    <property type="match status" value="1"/>
</dbReference>